<evidence type="ECO:0000313" key="3">
    <source>
        <dbReference type="Proteomes" id="UP000177159"/>
    </source>
</evidence>
<keyword evidence="1" id="KW-0812">Transmembrane</keyword>
<sequence length="206" mass="23381">MRHFLYGVAKHNLFLLVSFFAVLVLNISLIYSYYQIHNVRLTQAKILSELEKIEATDGSSQQSTGPFISGVIDSEVKLVDGRSANLKRYLRKINSPLFEHTDLLVAEADDKGYDYRLLVAIALQESTGCRFIPQNSHNCWGWGIYGDTVTRFASYEDAIHTVSEGIKAQYIDHGLITTEDIMKKYTPSSHSWARAVRYFFGKIESS</sequence>
<dbReference type="Proteomes" id="UP000177159">
    <property type="component" value="Unassembled WGS sequence"/>
</dbReference>
<comment type="caution">
    <text evidence="2">The sequence shown here is derived from an EMBL/GenBank/DDBJ whole genome shotgun (WGS) entry which is preliminary data.</text>
</comment>
<proteinExistence type="predicted"/>
<keyword evidence="1" id="KW-1133">Transmembrane helix</keyword>
<gene>
    <name evidence="2" type="ORF">A3C24_03490</name>
</gene>
<keyword evidence="1" id="KW-0472">Membrane</keyword>
<evidence type="ECO:0000256" key="1">
    <source>
        <dbReference type="SAM" id="Phobius"/>
    </source>
</evidence>
<evidence type="ECO:0008006" key="4">
    <source>
        <dbReference type="Google" id="ProtNLM"/>
    </source>
</evidence>
<accession>A0A1F7GV43</accession>
<dbReference type="AlphaFoldDB" id="A0A1F7GV43"/>
<reference evidence="2 3" key="1">
    <citation type="journal article" date="2016" name="Nat. Commun.">
        <title>Thousands of microbial genomes shed light on interconnected biogeochemical processes in an aquifer system.</title>
        <authorList>
            <person name="Anantharaman K."/>
            <person name="Brown C.T."/>
            <person name="Hug L.A."/>
            <person name="Sharon I."/>
            <person name="Castelle C.J."/>
            <person name="Probst A.J."/>
            <person name="Thomas B.C."/>
            <person name="Singh A."/>
            <person name="Wilkins M.J."/>
            <person name="Karaoz U."/>
            <person name="Brodie E.L."/>
            <person name="Williams K.H."/>
            <person name="Hubbard S.S."/>
            <person name="Banfield J.F."/>
        </authorList>
    </citation>
    <scope>NUCLEOTIDE SEQUENCE [LARGE SCALE GENOMIC DNA]</scope>
</reference>
<protein>
    <recommendedName>
        <fullName evidence="4">Mannosyl-glycoprotein endo-beta-N-acetylglucosamidase-like domain-containing protein</fullName>
    </recommendedName>
</protein>
<evidence type="ECO:0000313" key="2">
    <source>
        <dbReference type="EMBL" id="OGK22900.1"/>
    </source>
</evidence>
<feature type="transmembrane region" description="Helical" evidence="1">
    <location>
        <begin position="12"/>
        <end position="34"/>
    </location>
</feature>
<dbReference type="EMBL" id="MFZM01000030">
    <property type="protein sequence ID" value="OGK22900.1"/>
    <property type="molecule type" value="Genomic_DNA"/>
</dbReference>
<organism evidence="2 3">
    <name type="scientific">Candidatus Roizmanbacteria bacterium RIFCSPHIGHO2_02_FULL_37_24</name>
    <dbReference type="NCBI Taxonomy" id="1802037"/>
    <lineage>
        <taxon>Bacteria</taxon>
        <taxon>Candidatus Roizmaniibacteriota</taxon>
    </lineage>
</organism>
<name>A0A1F7GV43_9BACT</name>